<feature type="binding site" evidence="7">
    <location>
        <position position="125"/>
    </location>
    <ligand>
        <name>Zn(2+)</name>
        <dbReference type="ChEBI" id="CHEBI:29105"/>
    </ligand>
</feature>
<dbReference type="AlphaFoldDB" id="A0A177WLL9"/>
<evidence type="ECO:0000313" key="8">
    <source>
        <dbReference type="EMBL" id="OAJ40722.1"/>
    </source>
</evidence>
<name>A0A177WLL9_BATDL</name>
<comment type="subcellular location">
    <subcellularLocation>
        <location evidence="7">Mitochondrion inner membrane</location>
        <topology evidence="7">Peripheral membrane protein</topology>
        <orientation evidence="7">Matrix side</orientation>
    </subcellularLocation>
</comment>
<evidence type="ECO:0000313" key="9">
    <source>
        <dbReference type="Proteomes" id="UP000077115"/>
    </source>
</evidence>
<evidence type="ECO:0000256" key="5">
    <source>
        <dbReference type="ARBA" id="ARBA00023239"/>
    </source>
</evidence>
<feature type="binding site" evidence="7">
    <location>
        <position position="129"/>
    </location>
    <ligand>
        <name>Zn(2+)</name>
        <dbReference type="ChEBI" id="CHEBI:29105"/>
    </ligand>
</feature>
<proteinExistence type="inferred from homology"/>
<dbReference type="PANTHER" id="PTHR12922:SF7">
    <property type="entry name" value="UBIQUINONE BIOSYNTHESIS PROTEIN COQ4 HOMOLOG, MITOCHONDRIAL"/>
    <property type="match status" value="1"/>
</dbReference>
<comment type="pathway">
    <text evidence="7">Cofactor biosynthesis; ubiquinone biosynthesis.</text>
</comment>
<organism evidence="8 9">
    <name type="scientific">Batrachochytrium dendrobatidis (strain JEL423)</name>
    <dbReference type="NCBI Taxonomy" id="403673"/>
    <lineage>
        <taxon>Eukaryota</taxon>
        <taxon>Fungi</taxon>
        <taxon>Fungi incertae sedis</taxon>
        <taxon>Chytridiomycota</taxon>
        <taxon>Chytridiomycota incertae sedis</taxon>
        <taxon>Chytridiomycetes</taxon>
        <taxon>Rhizophydiales</taxon>
        <taxon>Rhizophydiales incertae sedis</taxon>
        <taxon>Batrachochytrium</taxon>
    </lineage>
</organism>
<dbReference type="HAMAP" id="MF_03111">
    <property type="entry name" value="Coq4"/>
    <property type="match status" value="1"/>
</dbReference>
<comment type="cofactor">
    <cofactor evidence="7">
        <name>Zn(2+)</name>
        <dbReference type="ChEBI" id="CHEBI:29105"/>
    </cofactor>
</comment>
<keyword evidence="7" id="KW-0479">Metal-binding</keyword>
<dbReference type="OrthoDB" id="4249at2759"/>
<evidence type="ECO:0000256" key="6">
    <source>
        <dbReference type="ARBA" id="ARBA00081568"/>
    </source>
</evidence>
<accession>A0A177WLL9</accession>
<keyword evidence="2 7" id="KW-0999">Mitochondrion inner membrane</keyword>
<comment type="function">
    <text evidence="7">Lyase that catalyzes the C1-decarboxylation of 4-hydroxy-3-methoxy-5-(all-trans-polyprenyl)benzoic acid into 2-methoxy-6-(all-trans-polyprenyl)phenol during ubiquinone biosynthesis.</text>
</comment>
<comment type="catalytic activity">
    <reaction evidence="7">
        <text>a 4-hydroxy-3-methoxy-5-(all-trans-polyprenyl)benzoate + H(+) = a 2-methoxy-6-(all-trans-polyprenyl)phenol + CO2</text>
        <dbReference type="Rhea" id="RHEA:81179"/>
        <dbReference type="Rhea" id="RHEA-COMP:9551"/>
        <dbReference type="Rhea" id="RHEA-COMP:10931"/>
        <dbReference type="ChEBI" id="CHEBI:15378"/>
        <dbReference type="ChEBI" id="CHEBI:16526"/>
        <dbReference type="ChEBI" id="CHEBI:62731"/>
        <dbReference type="ChEBI" id="CHEBI:84443"/>
        <dbReference type="EC" id="4.1.1.130"/>
    </reaction>
</comment>
<feature type="binding site" evidence="7">
    <location>
        <position position="126"/>
    </location>
    <ligand>
        <name>Zn(2+)</name>
        <dbReference type="ChEBI" id="CHEBI:29105"/>
    </ligand>
</feature>
<evidence type="ECO:0000256" key="2">
    <source>
        <dbReference type="ARBA" id="ARBA00022792"/>
    </source>
</evidence>
<dbReference type="VEuPathDB" id="FungiDB:BDEG_24427"/>
<evidence type="ECO:0000256" key="7">
    <source>
        <dbReference type="HAMAP-Rule" id="MF_03111"/>
    </source>
</evidence>
<keyword evidence="1 7" id="KW-0831">Ubiquinone biosynthesis</keyword>
<dbReference type="GO" id="GO:0120539">
    <property type="term" value="F:4-hydroxy-3-methoxy-5-polyprenylbenzoate decarboxylase activity"/>
    <property type="evidence" value="ECO:0007669"/>
    <property type="project" value="UniProtKB-EC"/>
</dbReference>
<evidence type="ECO:0000256" key="3">
    <source>
        <dbReference type="ARBA" id="ARBA00023128"/>
    </source>
</evidence>
<dbReference type="GO" id="GO:0031314">
    <property type="term" value="C:extrinsic component of mitochondrial inner membrane"/>
    <property type="evidence" value="ECO:0007669"/>
    <property type="project" value="UniProtKB-UniRule"/>
</dbReference>
<dbReference type="Proteomes" id="UP000077115">
    <property type="component" value="Unassembled WGS sequence"/>
</dbReference>
<protein>
    <recommendedName>
        <fullName evidence="6">4-hydroxy-3-methoxy-5-polyprenylbenzoate decarboxylase</fullName>
    </recommendedName>
</protein>
<keyword evidence="5 7" id="KW-0456">Lyase</keyword>
<evidence type="ECO:0000256" key="1">
    <source>
        <dbReference type="ARBA" id="ARBA00022688"/>
    </source>
</evidence>
<gene>
    <name evidence="7" type="primary">COQ4</name>
    <name evidence="8" type="ORF">BDEG_24427</name>
</gene>
<dbReference type="Pfam" id="PF05019">
    <property type="entry name" value="Coq4"/>
    <property type="match status" value="1"/>
</dbReference>
<reference evidence="8 9" key="2">
    <citation type="submission" date="2016-05" db="EMBL/GenBank/DDBJ databases">
        <title>Lineage-specific infection strategies underlie the spectrum of fungal disease in amphibians.</title>
        <authorList>
            <person name="Cuomo C.A."/>
            <person name="Farrer R.A."/>
            <person name="James T."/>
            <person name="Longcore J."/>
            <person name="Birren B."/>
        </authorList>
    </citation>
    <scope>NUCLEOTIDE SEQUENCE [LARGE SCALE GENOMIC DNA]</scope>
    <source>
        <strain evidence="8 9">JEL423</strain>
    </source>
</reference>
<dbReference type="PANTHER" id="PTHR12922">
    <property type="entry name" value="UBIQUINONE BIOSYNTHESIS PROTEIN"/>
    <property type="match status" value="1"/>
</dbReference>
<reference evidence="8 9" key="1">
    <citation type="submission" date="2006-10" db="EMBL/GenBank/DDBJ databases">
        <title>The Genome Sequence of Batrachochytrium dendrobatidis JEL423.</title>
        <authorList>
            <consortium name="The Broad Institute Genome Sequencing Platform"/>
            <person name="Birren B."/>
            <person name="Lander E."/>
            <person name="Galagan J."/>
            <person name="Cuomo C."/>
            <person name="Devon K."/>
            <person name="Jaffe D."/>
            <person name="Butler J."/>
            <person name="Alvarez P."/>
            <person name="Gnerre S."/>
            <person name="Grabherr M."/>
            <person name="Kleber M."/>
            <person name="Mauceli E."/>
            <person name="Brockman W."/>
            <person name="Young S."/>
            <person name="LaButti K."/>
            <person name="Sykes S."/>
            <person name="DeCaprio D."/>
            <person name="Crawford M."/>
            <person name="Koehrsen M."/>
            <person name="Engels R."/>
            <person name="Montgomery P."/>
            <person name="Pearson M."/>
            <person name="Howarth C."/>
            <person name="Larson L."/>
            <person name="White J."/>
            <person name="O'Leary S."/>
            <person name="Kodira C."/>
            <person name="Zeng Q."/>
            <person name="Yandava C."/>
            <person name="Alvarado L."/>
            <person name="Longcore J."/>
            <person name="James T."/>
        </authorList>
    </citation>
    <scope>NUCLEOTIDE SEQUENCE [LARGE SCALE GENOMIC DNA]</scope>
    <source>
        <strain evidence="8 9">JEL423</strain>
    </source>
</reference>
<evidence type="ECO:0000256" key="4">
    <source>
        <dbReference type="ARBA" id="ARBA00023136"/>
    </source>
</evidence>
<keyword evidence="7" id="KW-0862">Zinc</keyword>
<dbReference type="InterPro" id="IPR027540">
    <property type="entry name" value="Coq4_euk"/>
</dbReference>
<keyword evidence="3 7" id="KW-0496">Mitochondrion</keyword>
<dbReference type="InterPro" id="IPR007715">
    <property type="entry name" value="Coq4"/>
</dbReference>
<feature type="binding site" evidence="7">
    <location>
        <position position="141"/>
    </location>
    <ligand>
        <name>Zn(2+)</name>
        <dbReference type="ChEBI" id="CHEBI:29105"/>
    </ligand>
</feature>
<sequence length="240" mass="27593">MTAQRIGPLSQLLIGTRAAFTALRDPTRADMVAALGEVTGHTVLKRIRDRMLLDKTGRRILRERPVINSKMVDLNRLRSLAPTTFGRSYVEFLDKHHVTPDSRDQVKYIDDQELAYVMLRYRQVHDFWHTLLDMPITVEAEIAVKWFEFMQTGLPVTFLSALVGPLRLSQHEREHLFNHYVPWAVHNGGNCSYLMNVMYEDLFELDQDVVLEHLGITPISVPNDFNATLIDPKLNKAVDV</sequence>
<dbReference type="EMBL" id="DS022304">
    <property type="protein sequence ID" value="OAJ40722.1"/>
    <property type="molecule type" value="Genomic_DNA"/>
</dbReference>
<comment type="subunit">
    <text evidence="7">Component of a multi-subunit COQ enzyme complex, composed of at least COQ3, COQ4, COQ5, COQ6, COQ7 and COQ9.</text>
</comment>
<dbReference type="UniPathway" id="UPA00232"/>
<dbReference type="STRING" id="403673.A0A177WLL9"/>
<dbReference type="GO" id="GO:0008270">
    <property type="term" value="F:zinc ion binding"/>
    <property type="evidence" value="ECO:0007669"/>
    <property type="project" value="UniProtKB-UniRule"/>
</dbReference>
<keyword evidence="4 7" id="KW-0472">Membrane</keyword>
<comment type="similarity">
    <text evidence="7">Belongs to the COQ4 family.</text>
</comment>